<evidence type="ECO:0000313" key="2">
    <source>
        <dbReference type="EMBL" id="PFG18468.1"/>
    </source>
</evidence>
<dbReference type="GO" id="GO:0016301">
    <property type="term" value="F:kinase activity"/>
    <property type="evidence" value="ECO:0007669"/>
    <property type="project" value="UniProtKB-UniRule"/>
</dbReference>
<evidence type="ECO:0000313" key="3">
    <source>
        <dbReference type="EMBL" id="PFG21324.1"/>
    </source>
</evidence>
<reference evidence="3 4" key="1">
    <citation type="submission" date="2017-10" db="EMBL/GenBank/DDBJ databases">
        <title>Sequencing the genomes of 1000 actinobacteria strains.</title>
        <authorList>
            <person name="Klenk H.-P."/>
        </authorList>
    </citation>
    <scope>NUCLEOTIDE SEQUENCE [LARGE SCALE GENOMIC DNA]</scope>
    <source>
        <strain evidence="3 4">DSM 21801</strain>
    </source>
</reference>
<dbReference type="Gene3D" id="1.10.510.10">
    <property type="entry name" value="Transferase(Phosphotransferase) domain 1"/>
    <property type="match status" value="1"/>
</dbReference>
<dbReference type="EMBL" id="PDJD01000001">
    <property type="protein sequence ID" value="PFG21324.1"/>
    <property type="molecule type" value="Genomic_DNA"/>
</dbReference>
<dbReference type="PIRSF" id="PIRSF006221">
    <property type="entry name" value="Ketosamine-3-kinase"/>
    <property type="match status" value="1"/>
</dbReference>
<dbReference type="SUPFAM" id="SSF56112">
    <property type="entry name" value="Protein kinase-like (PK-like)"/>
    <property type="match status" value="1"/>
</dbReference>
<organism evidence="3 4">
    <name type="scientific">Serinibacter salmoneus</name>
    <dbReference type="NCBI Taxonomy" id="556530"/>
    <lineage>
        <taxon>Bacteria</taxon>
        <taxon>Bacillati</taxon>
        <taxon>Actinomycetota</taxon>
        <taxon>Actinomycetes</taxon>
        <taxon>Micrococcales</taxon>
        <taxon>Beutenbergiaceae</taxon>
        <taxon>Serinibacter</taxon>
    </lineage>
</organism>
<dbReference type="Gene3D" id="1.20.1270.240">
    <property type="match status" value="1"/>
</dbReference>
<dbReference type="InterPro" id="IPR016477">
    <property type="entry name" value="Fructo-/Ketosamine-3-kinase"/>
</dbReference>
<dbReference type="PANTHER" id="PTHR12149:SF8">
    <property type="entry name" value="PROTEIN-RIBULOSAMINE 3-KINASE"/>
    <property type="match status" value="1"/>
</dbReference>
<proteinExistence type="inferred from homology"/>
<keyword evidence="1 3" id="KW-0418">Kinase</keyword>
<name>A0A2A9D3T7_9MICO</name>
<dbReference type="PANTHER" id="PTHR12149">
    <property type="entry name" value="FRUCTOSAMINE 3 KINASE-RELATED PROTEIN"/>
    <property type="match status" value="1"/>
</dbReference>
<evidence type="ECO:0000313" key="4">
    <source>
        <dbReference type="Proteomes" id="UP000224915"/>
    </source>
</evidence>
<comment type="similarity">
    <text evidence="1">Belongs to the fructosamine kinase family.</text>
</comment>
<protein>
    <submittedName>
        <fullName evidence="3">Fructosamine-3-kinase</fullName>
    </submittedName>
</protein>
<accession>A0A2A9D3T7</accession>
<dbReference type="AlphaFoldDB" id="A0A2A9D3T7"/>
<keyword evidence="1" id="KW-0808">Transferase</keyword>
<evidence type="ECO:0000256" key="1">
    <source>
        <dbReference type="PIRNR" id="PIRNR006221"/>
    </source>
</evidence>
<dbReference type="RefSeq" id="WP_098467730.1">
    <property type="nucleotide sequence ID" value="NZ_PDJD01000001.1"/>
</dbReference>
<gene>
    <name evidence="2" type="ORF">ATL40_0004</name>
    <name evidence="3" type="ORF">ATL40_2951</name>
</gene>
<dbReference type="EMBL" id="PDJD01000001">
    <property type="protein sequence ID" value="PFG18468.1"/>
    <property type="molecule type" value="Genomic_DNA"/>
</dbReference>
<sequence length="266" mass="28474">MPRRTWSKVLPPEAAEREAAGLRWLAAAQGSGGAAVVTVVALEGPRLVLERLTRAHPQPLHAREFGRALARTHAAGALTWGMAPPGTRGDGVIGAARLATPTHPEAPDAPRHWGEFYATYRLLPHLRNAVGRDSVSPQGARAVEEVCALLVDGAMNHPQPQLLEPDTPARVHGDLWSGNVMWTETGCVLIDPAAHGGHAETDLAMLALFGLPYLQDVLAGYQEVSPLAPGWQDRVHLHQLHPLLVHAELFGGWYGDQAVAAARACT</sequence>
<dbReference type="Pfam" id="PF03881">
    <property type="entry name" value="Fructosamin_kin"/>
    <property type="match status" value="1"/>
</dbReference>
<dbReference type="Proteomes" id="UP000224915">
    <property type="component" value="Unassembled WGS sequence"/>
</dbReference>
<keyword evidence="4" id="KW-1185">Reference proteome</keyword>
<comment type="caution">
    <text evidence="3">The sequence shown here is derived from an EMBL/GenBank/DDBJ whole genome shotgun (WGS) entry which is preliminary data.</text>
</comment>
<dbReference type="InterPro" id="IPR011009">
    <property type="entry name" value="Kinase-like_dom_sf"/>
</dbReference>
<dbReference type="OrthoDB" id="5291879at2"/>